<dbReference type="InterPro" id="IPR037207">
    <property type="entry name" value="Nuop51_4Fe4S-bd_sf"/>
</dbReference>
<evidence type="ECO:0000256" key="10">
    <source>
        <dbReference type="ARBA" id="ARBA00032787"/>
    </source>
</evidence>
<evidence type="ECO:0000256" key="8">
    <source>
        <dbReference type="ARBA" id="ARBA00023014"/>
    </source>
</evidence>
<dbReference type="FunFam" id="3.40.50.11540:FF:000001">
    <property type="entry name" value="NADH dehydrogenase [ubiquinone] flavoprotein 1, mitochondrial"/>
    <property type="match status" value="1"/>
</dbReference>
<keyword evidence="7" id="KW-0408">Iron</keyword>
<evidence type="ECO:0000313" key="13">
    <source>
        <dbReference type="Proteomes" id="UP000295341"/>
    </source>
</evidence>
<comment type="cofactor">
    <cofactor evidence="2">
        <name>[4Fe-4S] cluster</name>
        <dbReference type="ChEBI" id="CHEBI:49883"/>
    </cofactor>
</comment>
<evidence type="ECO:0000256" key="9">
    <source>
        <dbReference type="ARBA" id="ARBA00031578"/>
    </source>
</evidence>
<dbReference type="InterPro" id="IPR037225">
    <property type="entry name" value="Nuo51_FMN-bd_sf"/>
</dbReference>
<dbReference type="Gene3D" id="6.10.250.1450">
    <property type="match status" value="1"/>
</dbReference>
<dbReference type="SMART" id="SM00928">
    <property type="entry name" value="NADH_4Fe-4S"/>
    <property type="match status" value="1"/>
</dbReference>
<gene>
    <name evidence="12" type="ORF">DFR24_2342</name>
</gene>
<protein>
    <recommendedName>
        <fullName evidence="4">NADH-quinone oxidoreductase subunit F</fullName>
    </recommendedName>
    <alternativeName>
        <fullName evidence="9">NADH dehydrogenase I subunit F</fullName>
    </alternativeName>
    <alternativeName>
        <fullName evidence="10">NDH-1 subunit F</fullName>
    </alternativeName>
</protein>
<evidence type="ECO:0000256" key="5">
    <source>
        <dbReference type="ARBA" id="ARBA00022485"/>
    </source>
</evidence>
<dbReference type="GO" id="GO:0008137">
    <property type="term" value="F:NADH dehydrogenase (ubiquinone) activity"/>
    <property type="evidence" value="ECO:0007669"/>
    <property type="project" value="InterPro"/>
</dbReference>
<reference evidence="12 13" key="1">
    <citation type="submission" date="2019-03" db="EMBL/GenBank/DDBJ databases">
        <title>Genomic Encyclopedia of Type Strains, Phase IV (KMG-IV): sequencing the most valuable type-strain genomes for metagenomic binning, comparative biology and taxonomic classification.</title>
        <authorList>
            <person name="Goeker M."/>
        </authorList>
    </citation>
    <scope>NUCLEOTIDE SEQUENCE [LARGE SCALE GENOMIC DNA]</scope>
    <source>
        <strain evidence="12 13">DSM 26377</strain>
    </source>
</reference>
<evidence type="ECO:0000256" key="4">
    <source>
        <dbReference type="ARBA" id="ARBA00019901"/>
    </source>
</evidence>
<keyword evidence="6" id="KW-0479">Metal-binding</keyword>
<organism evidence="12 13">
    <name type="scientific">Panacagrimonas perspica</name>
    <dbReference type="NCBI Taxonomy" id="381431"/>
    <lineage>
        <taxon>Bacteria</taxon>
        <taxon>Pseudomonadati</taxon>
        <taxon>Pseudomonadota</taxon>
        <taxon>Gammaproteobacteria</taxon>
        <taxon>Nevskiales</taxon>
        <taxon>Nevskiaceae</taxon>
        <taxon>Panacagrimonas</taxon>
    </lineage>
</organism>
<dbReference type="Proteomes" id="UP000295341">
    <property type="component" value="Unassembled WGS sequence"/>
</dbReference>
<name>A0A4S3K036_9GAMM</name>
<dbReference type="AlphaFoldDB" id="A0A4S3K036"/>
<dbReference type="GO" id="GO:0046872">
    <property type="term" value="F:metal ion binding"/>
    <property type="evidence" value="ECO:0007669"/>
    <property type="project" value="UniProtKB-KW"/>
</dbReference>
<proteinExistence type="inferred from homology"/>
<comment type="caution">
    <text evidence="12">The sequence shown here is derived from an EMBL/GenBank/DDBJ whole genome shotgun (WGS) entry which is preliminary data.</text>
</comment>
<keyword evidence="5" id="KW-0004">4Fe-4S</keyword>
<dbReference type="GO" id="GO:0051539">
    <property type="term" value="F:4 iron, 4 sulfur cluster binding"/>
    <property type="evidence" value="ECO:0007669"/>
    <property type="project" value="UniProtKB-KW"/>
</dbReference>
<dbReference type="PANTHER" id="PTHR43578">
    <property type="entry name" value="NADH-QUINONE OXIDOREDUCTASE SUBUNIT F"/>
    <property type="match status" value="1"/>
</dbReference>
<dbReference type="SUPFAM" id="SSF142019">
    <property type="entry name" value="Nqo1 FMN-binding domain-like"/>
    <property type="match status" value="1"/>
</dbReference>
<comment type="cofactor">
    <cofactor evidence="1">
        <name>FMN</name>
        <dbReference type="ChEBI" id="CHEBI:58210"/>
    </cofactor>
</comment>
<dbReference type="PROSITE" id="PS00644">
    <property type="entry name" value="COMPLEX1_51K_1"/>
    <property type="match status" value="1"/>
</dbReference>
<keyword evidence="13" id="KW-1185">Reference proteome</keyword>
<comment type="similarity">
    <text evidence="3">Belongs to the complex I 51 kDa subunit family.</text>
</comment>
<dbReference type="PROSITE" id="PS00645">
    <property type="entry name" value="COMPLEX1_51K_2"/>
    <property type="match status" value="1"/>
</dbReference>
<dbReference type="Gene3D" id="3.40.50.11540">
    <property type="entry name" value="NADH-ubiquinone oxidoreductase 51kDa subunit"/>
    <property type="match status" value="1"/>
</dbReference>
<dbReference type="SUPFAM" id="SSF52833">
    <property type="entry name" value="Thioredoxin-like"/>
    <property type="match status" value="1"/>
</dbReference>
<sequence>MKIYVSCDAAALSVGADEIAHAIAAHAGPRGIEVEIVRTGSRGMLWLEPLVEVQTAQGRIAYGPVSLEDVRDLFDADFLQGGAHPLNLGPTEQIPYFSKQQRLTFARCGITDPSSLDDYLAHGGYRGLERALSMSPADIVTAVTDAGLRGRGGAAFPAGIKWKTVLSTTAEQKYIVCNADEGDSGTFSDRMIMEGDPLVLVEGMTIAGLATGATKGYIYLRSEYPHAHRALLAAIDVARAGGYLGPDVRGSGRAFDVDVRLGAGAYICGEETSLLESLEGKRGQVRFKPPLPAISGLFGKPTVINNVITLASVPVILDQGAAHYRDFGMGRSRGTLPIQLTGNIRHGGLVELAFGTTLRELLYDFGGGSLSGRPIRAVQVGGPLGAYMPESQFDTVLDYEAFAAVGAMLGHGGIVVFDDSVDMAAQARYAMEFCAVESCGKCTPCRIGSTRGVEVIDRLVAGRDVQTQEALLRDLCDTMTHGSLCALGGLTPYPVLSALNHFPDDFSRGALVR</sequence>
<evidence type="ECO:0000256" key="6">
    <source>
        <dbReference type="ARBA" id="ARBA00022723"/>
    </source>
</evidence>
<dbReference type="InterPro" id="IPR001949">
    <property type="entry name" value="NADH-UbQ_OxRdtase_51kDa_CS"/>
</dbReference>
<dbReference type="InterPro" id="IPR036249">
    <property type="entry name" value="Thioredoxin-like_sf"/>
</dbReference>
<accession>A0A4S3K036</accession>
<dbReference type="RefSeq" id="WP_133881576.1">
    <property type="nucleotide sequence ID" value="NZ_MWIN01000028.1"/>
</dbReference>
<dbReference type="OrthoDB" id="9805533at2"/>
<dbReference type="SUPFAM" id="SSF140490">
    <property type="entry name" value="Nqo1C-terminal domain-like"/>
    <property type="match status" value="1"/>
</dbReference>
<keyword evidence="8" id="KW-0411">Iron-sulfur</keyword>
<dbReference type="InterPro" id="IPR019575">
    <property type="entry name" value="Nuop51_4Fe4S-bd"/>
</dbReference>
<evidence type="ECO:0000313" key="12">
    <source>
        <dbReference type="EMBL" id="TDU27984.1"/>
    </source>
</evidence>
<evidence type="ECO:0000259" key="11">
    <source>
        <dbReference type="SMART" id="SM00928"/>
    </source>
</evidence>
<dbReference type="GO" id="GO:0010181">
    <property type="term" value="F:FMN binding"/>
    <property type="evidence" value="ECO:0007669"/>
    <property type="project" value="InterPro"/>
</dbReference>
<evidence type="ECO:0000256" key="3">
    <source>
        <dbReference type="ARBA" id="ARBA00007523"/>
    </source>
</evidence>
<evidence type="ECO:0000256" key="7">
    <source>
        <dbReference type="ARBA" id="ARBA00023004"/>
    </source>
</evidence>
<dbReference type="CDD" id="cd03063">
    <property type="entry name" value="TRX_Fd_FDH_beta"/>
    <property type="match status" value="1"/>
</dbReference>
<dbReference type="Gene3D" id="1.20.1440.230">
    <property type="entry name" value="NADH-ubiquinone oxidoreductase 51kDa subunit, iron-sulphur binding domain"/>
    <property type="match status" value="1"/>
</dbReference>
<dbReference type="Pfam" id="PF01512">
    <property type="entry name" value="Complex1_51K"/>
    <property type="match status" value="1"/>
</dbReference>
<feature type="domain" description="NADH-ubiquinone oxidoreductase 51kDa subunit iron-sulphur binding" evidence="11">
    <location>
        <begin position="424"/>
        <end position="469"/>
    </location>
</feature>
<dbReference type="Pfam" id="PF10589">
    <property type="entry name" value="NADH_4Fe-4S"/>
    <property type="match status" value="1"/>
</dbReference>
<dbReference type="SUPFAM" id="SSF142984">
    <property type="entry name" value="Nqo1 middle domain-like"/>
    <property type="match status" value="1"/>
</dbReference>
<evidence type="ECO:0000256" key="1">
    <source>
        <dbReference type="ARBA" id="ARBA00001917"/>
    </source>
</evidence>
<dbReference type="PANTHER" id="PTHR43578:SF3">
    <property type="entry name" value="NADH-QUINONE OXIDOREDUCTASE SUBUNIT F"/>
    <property type="match status" value="1"/>
</dbReference>
<dbReference type="InterPro" id="IPR011538">
    <property type="entry name" value="Nuo51_FMN-bd"/>
</dbReference>
<evidence type="ECO:0000256" key="2">
    <source>
        <dbReference type="ARBA" id="ARBA00001966"/>
    </source>
</evidence>
<dbReference type="EMBL" id="SOBT01000009">
    <property type="protein sequence ID" value="TDU27984.1"/>
    <property type="molecule type" value="Genomic_DNA"/>
</dbReference>
<dbReference type="Gene3D" id="3.10.20.600">
    <property type="match status" value="1"/>
</dbReference>